<dbReference type="PROSITE" id="PS51257">
    <property type="entry name" value="PROKAR_LIPOPROTEIN"/>
    <property type="match status" value="1"/>
</dbReference>
<dbReference type="Proteomes" id="UP000186817">
    <property type="component" value="Unassembled WGS sequence"/>
</dbReference>
<accession>A0A1Q9EMY2</accession>
<dbReference type="EMBL" id="LSRX01000110">
    <property type="protein sequence ID" value="OLQ08803.1"/>
    <property type="molecule type" value="Genomic_DNA"/>
</dbReference>
<dbReference type="Gene3D" id="3.20.20.80">
    <property type="entry name" value="Glycosidases"/>
    <property type="match status" value="1"/>
</dbReference>
<dbReference type="InterPro" id="IPR017853">
    <property type="entry name" value="GH"/>
</dbReference>
<gene>
    <name evidence="1" type="ORF">AK812_SmicGene7649</name>
</gene>
<dbReference type="SUPFAM" id="SSF51445">
    <property type="entry name" value="(Trans)glycosidases"/>
    <property type="match status" value="1"/>
</dbReference>
<dbReference type="OrthoDB" id="428177at2759"/>
<proteinExistence type="predicted"/>
<evidence type="ECO:0000313" key="2">
    <source>
        <dbReference type="Proteomes" id="UP000186817"/>
    </source>
</evidence>
<dbReference type="OMA" id="RYQLGCW"/>
<reference evidence="1 2" key="1">
    <citation type="submission" date="2016-02" db="EMBL/GenBank/DDBJ databases">
        <title>Genome analysis of coral dinoflagellate symbionts highlights evolutionary adaptations to a symbiotic lifestyle.</title>
        <authorList>
            <person name="Aranda M."/>
            <person name="Li Y."/>
            <person name="Liew Y.J."/>
            <person name="Baumgarten S."/>
            <person name="Simakov O."/>
            <person name="Wilson M."/>
            <person name="Piel J."/>
            <person name="Ashoor H."/>
            <person name="Bougouffa S."/>
            <person name="Bajic V.B."/>
            <person name="Ryu T."/>
            <person name="Ravasi T."/>
            <person name="Bayer T."/>
            <person name="Micklem G."/>
            <person name="Kim H."/>
            <person name="Bhak J."/>
            <person name="Lajeunesse T.C."/>
            <person name="Voolstra C.R."/>
        </authorList>
    </citation>
    <scope>NUCLEOTIDE SEQUENCE [LARGE SCALE GENOMIC DNA]</scope>
    <source>
        <strain evidence="1 2">CCMP2467</strain>
    </source>
</reference>
<organism evidence="1 2">
    <name type="scientific">Symbiodinium microadriaticum</name>
    <name type="common">Dinoflagellate</name>
    <name type="synonym">Zooxanthella microadriatica</name>
    <dbReference type="NCBI Taxonomy" id="2951"/>
    <lineage>
        <taxon>Eukaryota</taxon>
        <taxon>Sar</taxon>
        <taxon>Alveolata</taxon>
        <taxon>Dinophyceae</taxon>
        <taxon>Suessiales</taxon>
        <taxon>Symbiodiniaceae</taxon>
        <taxon>Symbiodinium</taxon>
    </lineage>
</organism>
<evidence type="ECO:0000313" key="1">
    <source>
        <dbReference type="EMBL" id="OLQ08803.1"/>
    </source>
</evidence>
<sequence>MASLRLHCIVLGFLGCLLLTGRGADVGANWAGVNSFFAHALPSTGPGSRTAYLDHMRDSGLRVLRIFLVSNTADYKNSGSQAVEDLETREVGIYDDRILSLVDDLMLEAHERGIKLDIALHDRYSLGCWREDAYVSKYSLPSGCCKCVFAKNQADRFYTDPEIQAKFDERLVHILQHWNPHFKKSWGNLHEVVASFAPQNEAQGHIWSVDKGWWCRRAQVMKAHMHPSIAVSTGGSVDLEDALYQQLYVCPDIDVVDIHTYSTSACDIKKISQIAATWAVSQGKRVRLQEFGINGTDAEKARQMIPILQVANELGVPFMPWELMHPENNKDFEFWAEGDFWQGFSLQSDAAQKTVSVFSWPELESTSPRLKADWYFCVVNGECECGCCSNEWSDDKKYKCTPGGSQCTGNRLADWVFCTQNSDCANGCCSKQWSDDGRYKCTPGGNPSLCGDAVLKIGDACSANGDCASGCCATGTCAAKALPAQCNGR</sequence>
<comment type="caution">
    <text evidence="1">The sequence shown here is derived from an EMBL/GenBank/DDBJ whole genome shotgun (WGS) entry which is preliminary data.</text>
</comment>
<protein>
    <submittedName>
        <fullName evidence="1">Uncharacterized protein</fullName>
    </submittedName>
</protein>
<keyword evidence="2" id="KW-1185">Reference proteome</keyword>
<name>A0A1Q9EMY2_SYMMI</name>
<dbReference type="AlphaFoldDB" id="A0A1Q9EMY2"/>